<gene>
    <name evidence="9" type="ORF">TRFO_26248</name>
</gene>
<dbReference type="PANTHER" id="PTHR14233:SF4">
    <property type="entry name" value="SOLUTE CARRIER FAMILY 35 MEMBER F2"/>
    <property type="match status" value="1"/>
</dbReference>
<dbReference type="SUPFAM" id="SSF103481">
    <property type="entry name" value="Multidrug resistance efflux transporter EmrE"/>
    <property type="match status" value="2"/>
</dbReference>
<feature type="transmembrane region" description="Helical" evidence="8">
    <location>
        <begin position="161"/>
        <end position="182"/>
    </location>
</feature>
<dbReference type="OrthoDB" id="429955at2759"/>
<feature type="transmembrane region" description="Helical" evidence="8">
    <location>
        <begin position="47"/>
        <end position="67"/>
    </location>
</feature>
<feature type="compositionally biased region" description="Acidic residues" evidence="7">
    <location>
        <begin position="318"/>
        <end position="328"/>
    </location>
</feature>
<feature type="transmembrane region" description="Helical" evidence="8">
    <location>
        <begin position="20"/>
        <end position="41"/>
    </location>
</feature>
<evidence type="ECO:0000313" key="10">
    <source>
        <dbReference type="Proteomes" id="UP000179807"/>
    </source>
</evidence>
<keyword evidence="6 8" id="KW-0472">Membrane</keyword>
<dbReference type="VEuPathDB" id="TrichDB:TRFO_26248"/>
<sequence>MVEIIRQISKILSTKKWAVLIAWQVCSIIMCGCGTICHYLATYYHETIPFLMMAGCYIILLLTSCWRVPKRSKISWWKYLLTSVTLSIGDYVAVLGYNTTSLSSSMLLVTTVVFWVAPLSYYVFGRKINIYQFGAIFLAMTGSILVFVAEGTRGNKWVGNVLALTSAICYSIGTVVQELLVHNESLHTYIFRFSSGATPLAILLSCGFEWNTIKNYYWCTESALLVIGYSVLLAIYDLILSYVMQFSDATTMNLSMLTANFFSLGVSIIFFGQKASWLYLVGFCCVPTAIAIYHVFGMRPKESNDQLLPHEERSESSPETDEIDEIDC</sequence>
<evidence type="ECO:0000256" key="7">
    <source>
        <dbReference type="SAM" id="MobiDB-lite"/>
    </source>
</evidence>
<evidence type="ECO:0000256" key="1">
    <source>
        <dbReference type="ARBA" id="ARBA00004141"/>
    </source>
</evidence>
<evidence type="ECO:0000256" key="2">
    <source>
        <dbReference type="ARBA" id="ARBA00007863"/>
    </source>
</evidence>
<comment type="caution">
    <text evidence="9">The sequence shown here is derived from an EMBL/GenBank/DDBJ whole genome shotgun (WGS) entry which is preliminary data.</text>
</comment>
<dbReference type="GO" id="GO:0016020">
    <property type="term" value="C:membrane"/>
    <property type="evidence" value="ECO:0007669"/>
    <property type="project" value="UniProtKB-SubCell"/>
</dbReference>
<keyword evidence="10" id="KW-1185">Reference proteome</keyword>
<name>A0A1J4K372_9EUKA</name>
<dbReference type="Proteomes" id="UP000179807">
    <property type="component" value="Unassembled WGS sequence"/>
</dbReference>
<feature type="transmembrane region" description="Helical" evidence="8">
    <location>
        <begin position="103"/>
        <end position="123"/>
    </location>
</feature>
<evidence type="ECO:0000313" key="9">
    <source>
        <dbReference type="EMBL" id="OHT05889.1"/>
    </source>
</evidence>
<dbReference type="PANTHER" id="PTHR14233">
    <property type="entry name" value="DUF914-RELATED"/>
    <property type="match status" value="1"/>
</dbReference>
<feature type="transmembrane region" description="Helical" evidence="8">
    <location>
        <begin position="254"/>
        <end position="271"/>
    </location>
</feature>
<evidence type="ECO:0000256" key="3">
    <source>
        <dbReference type="ARBA" id="ARBA00022448"/>
    </source>
</evidence>
<feature type="transmembrane region" description="Helical" evidence="8">
    <location>
        <begin position="222"/>
        <end position="242"/>
    </location>
</feature>
<evidence type="ECO:0000256" key="8">
    <source>
        <dbReference type="SAM" id="Phobius"/>
    </source>
</evidence>
<evidence type="ECO:0000256" key="5">
    <source>
        <dbReference type="ARBA" id="ARBA00022989"/>
    </source>
</evidence>
<dbReference type="EMBL" id="MLAK01000743">
    <property type="protein sequence ID" value="OHT05889.1"/>
    <property type="molecule type" value="Genomic_DNA"/>
</dbReference>
<evidence type="ECO:0000256" key="6">
    <source>
        <dbReference type="ARBA" id="ARBA00023136"/>
    </source>
</evidence>
<dbReference type="AlphaFoldDB" id="A0A1J4K372"/>
<comment type="similarity">
    <text evidence="2">Belongs to the SLC35F solute transporter family.</text>
</comment>
<evidence type="ECO:0000256" key="4">
    <source>
        <dbReference type="ARBA" id="ARBA00022692"/>
    </source>
</evidence>
<dbReference type="InterPro" id="IPR052221">
    <property type="entry name" value="SLC35F_Transporter"/>
</dbReference>
<protein>
    <submittedName>
        <fullName evidence="9">Integral membrane protein</fullName>
    </submittedName>
</protein>
<dbReference type="GeneID" id="94839542"/>
<feature type="transmembrane region" description="Helical" evidence="8">
    <location>
        <begin position="189"/>
        <end position="210"/>
    </location>
</feature>
<dbReference type="GO" id="GO:0022857">
    <property type="term" value="F:transmembrane transporter activity"/>
    <property type="evidence" value="ECO:0007669"/>
    <property type="project" value="InterPro"/>
</dbReference>
<accession>A0A1J4K372</accession>
<dbReference type="InterPro" id="IPR009262">
    <property type="entry name" value="SLC35_F1/F2/F6"/>
</dbReference>
<keyword evidence="4 8" id="KW-0812">Transmembrane</keyword>
<organism evidence="9 10">
    <name type="scientific">Tritrichomonas foetus</name>
    <dbReference type="NCBI Taxonomy" id="1144522"/>
    <lineage>
        <taxon>Eukaryota</taxon>
        <taxon>Metamonada</taxon>
        <taxon>Parabasalia</taxon>
        <taxon>Tritrichomonadida</taxon>
        <taxon>Tritrichomonadidae</taxon>
        <taxon>Tritrichomonas</taxon>
    </lineage>
</organism>
<feature type="transmembrane region" description="Helical" evidence="8">
    <location>
        <begin position="130"/>
        <end position="149"/>
    </location>
</feature>
<dbReference type="InterPro" id="IPR037185">
    <property type="entry name" value="EmrE-like"/>
</dbReference>
<comment type="subcellular location">
    <subcellularLocation>
        <location evidence="1">Membrane</location>
        <topology evidence="1">Multi-pass membrane protein</topology>
    </subcellularLocation>
</comment>
<feature type="region of interest" description="Disordered" evidence="7">
    <location>
        <begin position="306"/>
        <end position="328"/>
    </location>
</feature>
<dbReference type="PROSITE" id="PS51257">
    <property type="entry name" value="PROKAR_LIPOPROTEIN"/>
    <property type="match status" value="1"/>
</dbReference>
<dbReference type="Pfam" id="PF06027">
    <property type="entry name" value="SLC35F"/>
    <property type="match status" value="1"/>
</dbReference>
<feature type="transmembrane region" description="Helical" evidence="8">
    <location>
        <begin position="277"/>
        <end position="296"/>
    </location>
</feature>
<keyword evidence="5 8" id="KW-1133">Transmembrane helix</keyword>
<proteinExistence type="inferred from homology"/>
<feature type="compositionally biased region" description="Basic and acidic residues" evidence="7">
    <location>
        <begin position="306"/>
        <end position="316"/>
    </location>
</feature>
<keyword evidence="3" id="KW-0813">Transport</keyword>
<dbReference type="RefSeq" id="XP_068359025.1">
    <property type="nucleotide sequence ID" value="XM_068504838.1"/>
</dbReference>
<reference evidence="9" key="1">
    <citation type="submission" date="2016-10" db="EMBL/GenBank/DDBJ databases">
        <authorList>
            <person name="Benchimol M."/>
            <person name="Almeida L.G."/>
            <person name="Vasconcelos A.T."/>
            <person name="Perreira-Neves A."/>
            <person name="Rosa I.A."/>
            <person name="Tasca T."/>
            <person name="Bogo M.R."/>
            <person name="de Souza W."/>
        </authorList>
    </citation>
    <scope>NUCLEOTIDE SEQUENCE [LARGE SCALE GENOMIC DNA]</scope>
    <source>
        <strain evidence="9">K</strain>
    </source>
</reference>